<dbReference type="UniPathway" id="UPA00068">
    <property type="reaction ID" value="UER00114"/>
</dbReference>
<keyword evidence="5 8" id="KW-0456">Lyase</keyword>
<evidence type="ECO:0000313" key="8">
    <source>
        <dbReference type="EMBL" id="QEX24854.1"/>
    </source>
</evidence>
<feature type="domain" description="Fumarate lyase N-terminal" evidence="6">
    <location>
        <begin position="102"/>
        <end position="309"/>
    </location>
</feature>
<dbReference type="Gene3D" id="1.10.40.30">
    <property type="entry name" value="Fumarase/aspartase (C-terminal domain)"/>
    <property type="match status" value="1"/>
</dbReference>
<evidence type="ECO:0000256" key="2">
    <source>
        <dbReference type="ARBA" id="ARBA00004941"/>
    </source>
</evidence>
<dbReference type="OrthoDB" id="9769623at2"/>
<reference evidence="8 9" key="1">
    <citation type="submission" date="2019-08" db="EMBL/GenBank/DDBJ databases">
        <title>Hyperibacter terrae gen. nov., sp. nov. and Hyperibacter viscosus sp. nov., two new members in the family Rhodospirillaceae isolated from the rhizosphere of Hypericum perforatum.</title>
        <authorList>
            <person name="Noviana Z."/>
        </authorList>
    </citation>
    <scope>NUCLEOTIDE SEQUENCE [LARGE SCALE GENOMIC DNA]</scope>
    <source>
        <strain evidence="8 9">R5959</strain>
    </source>
</reference>
<name>A0A5J6N604_9PROT</name>
<dbReference type="InterPro" id="IPR022761">
    <property type="entry name" value="Fumarate_lyase_N"/>
</dbReference>
<dbReference type="Gene3D" id="1.10.275.10">
    <property type="entry name" value="Fumarase/aspartase (N-terminal domain)"/>
    <property type="match status" value="1"/>
</dbReference>
<feature type="domain" description="Argininosuccinate lyase C-terminal" evidence="7">
    <location>
        <begin position="373"/>
        <end position="423"/>
    </location>
</feature>
<dbReference type="InterPro" id="IPR024083">
    <property type="entry name" value="Fumarase/histidase_N"/>
</dbReference>
<dbReference type="Proteomes" id="UP000325797">
    <property type="component" value="Chromosome"/>
</dbReference>
<evidence type="ECO:0000256" key="5">
    <source>
        <dbReference type="ARBA" id="ARBA00023239"/>
    </source>
</evidence>
<accession>A0A5J6N604</accession>
<comment type="catalytic activity">
    <reaction evidence="1">
        <text>2-(N(omega)-L-arginino)succinate = fumarate + L-arginine</text>
        <dbReference type="Rhea" id="RHEA:24020"/>
        <dbReference type="ChEBI" id="CHEBI:29806"/>
        <dbReference type="ChEBI" id="CHEBI:32682"/>
        <dbReference type="ChEBI" id="CHEBI:57472"/>
        <dbReference type="EC" id="4.3.2.1"/>
    </reaction>
</comment>
<sequence>MAEPRAGSMESVLEIGGRLAEPPSAGLTAIFAAELAGQAEFFDPLGLVDLAHCLTLSEQGVIPPGAARALVQALLELHRSGTAFTPEAALGDLYTNREAWLARRTAAAGWLGTARARREALTTAFHLLLRDRLLELGAALLDFGQSVATVASRHSHSLMPDYTYLQIAQPTTLGHYLSAFAWPALRDLERVKALYERIDRCPAGCGSSNGSVALQDRAAQARRLGFAAPVRHARDAMWQPDLAIEAMGLAVAAAVGLDRLAEDLMIFATAEFGLVRVADRHARASKIMPQKRNPFALSYLRGLANRLIGEQAGVAASGRTPSGQMDNRMLPYEAVPAALRSVAQAASLMAEIVEELTFESDQAELALSDGTACATDLAERLCLALRLDYRAAHRLVGGLVRRLEAEGRSLSSLTLDKLRAACAEAGLEASRLPDGFLEAALDPWAGVTARQDVGGAAPEELAAALRELGDALTPCRRWLEEARSAQEAARRRLLTEAEAMGAGGR</sequence>
<dbReference type="AlphaFoldDB" id="A0A5J6N604"/>
<keyword evidence="4" id="KW-0028">Amino-acid biosynthesis</keyword>
<gene>
    <name evidence="8" type="primary">argH</name>
    <name evidence="8" type="ORF">FRZ61_47960</name>
</gene>
<comment type="pathway">
    <text evidence="2">Amino-acid biosynthesis; L-arginine biosynthesis; L-arginine from L-ornithine and carbamoyl phosphate: step 3/3.</text>
</comment>
<evidence type="ECO:0000256" key="1">
    <source>
        <dbReference type="ARBA" id="ARBA00000985"/>
    </source>
</evidence>
<dbReference type="EC" id="4.3.2.1" evidence="3"/>
<dbReference type="EMBL" id="CP042582">
    <property type="protein sequence ID" value="QEX24854.1"/>
    <property type="molecule type" value="Genomic_DNA"/>
</dbReference>
<evidence type="ECO:0000256" key="4">
    <source>
        <dbReference type="ARBA" id="ARBA00022571"/>
    </source>
</evidence>
<dbReference type="Pfam" id="PF14698">
    <property type="entry name" value="ASL_C2"/>
    <property type="match status" value="1"/>
</dbReference>
<dbReference type="PRINTS" id="PR00149">
    <property type="entry name" value="FUMRATELYASE"/>
</dbReference>
<evidence type="ECO:0000256" key="3">
    <source>
        <dbReference type="ARBA" id="ARBA00012338"/>
    </source>
</evidence>
<evidence type="ECO:0000259" key="6">
    <source>
        <dbReference type="Pfam" id="PF00206"/>
    </source>
</evidence>
<keyword evidence="9" id="KW-1185">Reference proteome</keyword>
<dbReference type="Gene3D" id="1.20.200.10">
    <property type="entry name" value="Fumarase/aspartase (Central domain)"/>
    <property type="match status" value="1"/>
</dbReference>
<dbReference type="RefSeq" id="WP_151120116.1">
    <property type="nucleotide sequence ID" value="NZ_CP042582.1"/>
</dbReference>
<dbReference type="Pfam" id="PF00206">
    <property type="entry name" value="Lyase_1"/>
    <property type="match status" value="1"/>
</dbReference>
<dbReference type="KEGG" id="hadh:FRZ61_47960"/>
<dbReference type="GO" id="GO:0005829">
    <property type="term" value="C:cytosol"/>
    <property type="evidence" value="ECO:0007669"/>
    <property type="project" value="TreeGrafter"/>
</dbReference>
<dbReference type="PRINTS" id="PR00145">
    <property type="entry name" value="ARGSUCLYASE"/>
</dbReference>
<dbReference type="PANTHER" id="PTHR43814">
    <property type="entry name" value="ARGININOSUCCINATE LYASE"/>
    <property type="match status" value="1"/>
</dbReference>
<protein>
    <recommendedName>
        <fullName evidence="3">argininosuccinate lyase</fullName>
        <ecNumber evidence="3">4.3.2.1</ecNumber>
    </recommendedName>
</protein>
<proteinExistence type="predicted"/>
<dbReference type="GO" id="GO:0042450">
    <property type="term" value="P:L-arginine biosynthetic process via ornithine"/>
    <property type="evidence" value="ECO:0007669"/>
    <property type="project" value="InterPro"/>
</dbReference>
<dbReference type="InterPro" id="IPR000362">
    <property type="entry name" value="Fumarate_lyase_fam"/>
</dbReference>
<keyword evidence="4" id="KW-0055">Arginine biosynthesis</keyword>
<evidence type="ECO:0000259" key="7">
    <source>
        <dbReference type="Pfam" id="PF14698"/>
    </source>
</evidence>
<dbReference type="InterPro" id="IPR029419">
    <property type="entry name" value="Arg_succ_lyase_C"/>
</dbReference>
<evidence type="ECO:0000313" key="9">
    <source>
        <dbReference type="Proteomes" id="UP000325797"/>
    </source>
</evidence>
<dbReference type="GO" id="GO:0004056">
    <property type="term" value="F:argininosuccinate lyase activity"/>
    <property type="evidence" value="ECO:0007669"/>
    <property type="project" value="UniProtKB-EC"/>
</dbReference>
<organism evidence="8 9">
    <name type="scientific">Hypericibacter adhaerens</name>
    <dbReference type="NCBI Taxonomy" id="2602016"/>
    <lineage>
        <taxon>Bacteria</taxon>
        <taxon>Pseudomonadati</taxon>
        <taxon>Pseudomonadota</taxon>
        <taxon>Alphaproteobacteria</taxon>
        <taxon>Rhodospirillales</taxon>
        <taxon>Dongiaceae</taxon>
        <taxon>Hypericibacter</taxon>
    </lineage>
</organism>
<dbReference type="SUPFAM" id="SSF48557">
    <property type="entry name" value="L-aspartase-like"/>
    <property type="match status" value="1"/>
</dbReference>
<dbReference type="InterPro" id="IPR009049">
    <property type="entry name" value="Argininosuccinate_lyase"/>
</dbReference>
<dbReference type="InterPro" id="IPR008948">
    <property type="entry name" value="L-Aspartase-like"/>
</dbReference>
<dbReference type="PANTHER" id="PTHR43814:SF1">
    <property type="entry name" value="ARGININOSUCCINATE LYASE"/>
    <property type="match status" value="1"/>
</dbReference>